<evidence type="ECO:0000313" key="3">
    <source>
        <dbReference type="Proteomes" id="UP000807159"/>
    </source>
</evidence>
<reference evidence="2" key="1">
    <citation type="journal article" date="2021" name="J. Hered.">
        <title>Genome Assembly of Salicaceae Populus deltoides (Eastern Cottonwood) I-69 Based on Nanopore Sequencing and Hi-C Technologies.</title>
        <authorList>
            <person name="Bai S."/>
            <person name="Wu H."/>
            <person name="Zhang J."/>
            <person name="Pan Z."/>
            <person name="Zhao W."/>
            <person name="Li Z."/>
            <person name="Tong C."/>
        </authorList>
    </citation>
    <scope>NUCLEOTIDE SEQUENCE</scope>
    <source>
        <tissue evidence="2">Leaf</tissue>
    </source>
</reference>
<protein>
    <submittedName>
        <fullName evidence="2">Uncharacterized protein</fullName>
    </submittedName>
</protein>
<name>A0A8T2ZIT5_POPDE</name>
<dbReference type="AlphaFoldDB" id="A0A8T2ZIT5"/>
<organism evidence="2 3">
    <name type="scientific">Populus deltoides</name>
    <name type="common">Eastern poplar</name>
    <name type="synonym">Eastern cottonwood</name>
    <dbReference type="NCBI Taxonomy" id="3696"/>
    <lineage>
        <taxon>Eukaryota</taxon>
        <taxon>Viridiplantae</taxon>
        <taxon>Streptophyta</taxon>
        <taxon>Embryophyta</taxon>
        <taxon>Tracheophyta</taxon>
        <taxon>Spermatophyta</taxon>
        <taxon>Magnoliopsida</taxon>
        <taxon>eudicotyledons</taxon>
        <taxon>Gunneridae</taxon>
        <taxon>Pentapetalae</taxon>
        <taxon>rosids</taxon>
        <taxon>fabids</taxon>
        <taxon>Malpighiales</taxon>
        <taxon>Salicaceae</taxon>
        <taxon>Saliceae</taxon>
        <taxon>Populus</taxon>
    </lineage>
</organism>
<feature type="chain" id="PRO_5035883318" evidence="1">
    <location>
        <begin position="19"/>
        <end position="158"/>
    </location>
</feature>
<keyword evidence="3" id="KW-1185">Reference proteome</keyword>
<evidence type="ECO:0000313" key="2">
    <source>
        <dbReference type="EMBL" id="KAH8517357.1"/>
    </source>
</evidence>
<evidence type="ECO:0000256" key="1">
    <source>
        <dbReference type="SAM" id="SignalP"/>
    </source>
</evidence>
<gene>
    <name evidence="2" type="ORF">H0E87_005337</name>
</gene>
<comment type="caution">
    <text evidence="2">The sequence shown here is derived from an EMBL/GenBank/DDBJ whole genome shotgun (WGS) entry which is preliminary data.</text>
</comment>
<feature type="signal peptide" evidence="1">
    <location>
        <begin position="1"/>
        <end position="18"/>
    </location>
</feature>
<sequence>MAKASLVRLSIFICLSSFLPFRPSSHFTSVLSHEKKWLLLLWARWRPVRGYVERGSPSDAGKKWPREGNARMGTGFGCSLSLSFLSEGNGNEWAVGKSEMRKSGKVFGYGEETADQWPAEEGNREFSKAKATFSLVWLNRGELVRESRPDKGEGLVSV</sequence>
<accession>A0A8T2ZIT5</accession>
<keyword evidence="1" id="KW-0732">Signal</keyword>
<dbReference type="Proteomes" id="UP000807159">
    <property type="component" value="Chromosome 2"/>
</dbReference>
<proteinExistence type="predicted"/>
<dbReference type="EMBL" id="JACEGQ020000002">
    <property type="protein sequence ID" value="KAH8517357.1"/>
    <property type="molecule type" value="Genomic_DNA"/>
</dbReference>